<accession>A0A7C5HQP7</accession>
<name>A0A7C5HQP7_9CHLB</name>
<keyword evidence="5 7" id="KW-0949">S-adenosyl-L-methionine</keyword>
<dbReference type="EC" id="2.1.1.182" evidence="7"/>
<dbReference type="InterPro" id="IPR029063">
    <property type="entry name" value="SAM-dependent_MTases_sf"/>
</dbReference>
<feature type="binding site" evidence="7 8">
    <location>
        <position position="68"/>
    </location>
    <ligand>
        <name>S-adenosyl-L-methionine</name>
        <dbReference type="ChEBI" id="CHEBI:59789"/>
    </ligand>
</feature>
<keyword evidence="4 7" id="KW-0808">Transferase</keyword>
<dbReference type="AlphaFoldDB" id="A0A7C5HQP7"/>
<dbReference type="InterPro" id="IPR020598">
    <property type="entry name" value="rRNA_Ade_methylase_Trfase_N"/>
</dbReference>
<evidence type="ECO:0000313" key="10">
    <source>
        <dbReference type="EMBL" id="HHE31087.1"/>
    </source>
</evidence>
<evidence type="ECO:0000256" key="7">
    <source>
        <dbReference type="HAMAP-Rule" id="MF_00607"/>
    </source>
</evidence>
<dbReference type="GO" id="GO:0003723">
    <property type="term" value="F:RNA binding"/>
    <property type="evidence" value="ECO:0007669"/>
    <property type="project" value="UniProtKB-UniRule"/>
</dbReference>
<evidence type="ECO:0000256" key="8">
    <source>
        <dbReference type="PROSITE-ProRule" id="PRU01026"/>
    </source>
</evidence>
<dbReference type="EMBL" id="DRSQ01000005">
    <property type="protein sequence ID" value="HHE31087.1"/>
    <property type="molecule type" value="Genomic_DNA"/>
</dbReference>
<dbReference type="PROSITE" id="PS01131">
    <property type="entry name" value="RRNA_A_DIMETH"/>
    <property type="match status" value="1"/>
</dbReference>
<dbReference type="InterPro" id="IPR011530">
    <property type="entry name" value="rRNA_adenine_dimethylase"/>
</dbReference>
<dbReference type="PANTHER" id="PTHR11727">
    <property type="entry name" value="DIMETHYLADENOSINE TRANSFERASE"/>
    <property type="match status" value="1"/>
</dbReference>
<keyword evidence="1 7" id="KW-0963">Cytoplasm</keyword>
<proteinExistence type="inferred from homology"/>
<feature type="binding site" evidence="7 8">
    <location>
        <position position="20"/>
    </location>
    <ligand>
        <name>S-adenosyl-L-methionine</name>
        <dbReference type="ChEBI" id="CHEBI:59789"/>
    </ligand>
</feature>
<keyword evidence="2 7" id="KW-0698">rRNA processing</keyword>
<comment type="caution">
    <text evidence="10">The sequence shown here is derived from an EMBL/GenBank/DDBJ whole genome shotgun (WGS) entry which is preliminary data.</text>
</comment>
<dbReference type="SUPFAM" id="SSF53335">
    <property type="entry name" value="S-adenosyl-L-methionine-dependent methyltransferases"/>
    <property type="match status" value="1"/>
</dbReference>
<evidence type="ECO:0000256" key="3">
    <source>
        <dbReference type="ARBA" id="ARBA00022603"/>
    </source>
</evidence>
<dbReference type="SMART" id="SM00650">
    <property type="entry name" value="rADc"/>
    <property type="match status" value="1"/>
</dbReference>
<dbReference type="Pfam" id="PF00398">
    <property type="entry name" value="RrnaAD"/>
    <property type="match status" value="1"/>
</dbReference>
<feature type="domain" description="Ribosomal RNA adenine methylase transferase N-terminal" evidence="9">
    <location>
        <begin position="27"/>
        <end position="195"/>
    </location>
</feature>
<dbReference type="NCBIfam" id="TIGR00755">
    <property type="entry name" value="ksgA"/>
    <property type="match status" value="1"/>
</dbReference>
<evidence type="ECO:0000256" key="1">
    <source>
        <dbReference type="ARBA" id="ARBA00022490"/>
    </source>
</evidence>
<protein>
    <recommendedName>
        <fullName evidence="7">Ribosomal RNA small subunit methyltransferase A</fullName>
        <ecNumber evidence="7">2.1.1.182</ecNumber>
    </recommendedName>
    <alternativeName>
        <fullName evidence="7">16S rRNA (adenine(1518)-N(6)/adenine(1519)-N(6))-dimethyltransferase</fullName>
    </alternativeName>
    <alternativeName>
        <fullName evidence="7">16S rRNA dimethyladenosine transferase</fullName>
    </alternativeName>
    <alternativeName>
        <fullName evidence="7">16S rRNA dimethylase</fullName>
    </alternativeName>
    <alternativeName>
        <fullName evidence="7">S-adenosylmethionine-6-N', N'-adenosyl(rRNA) dimethyltransferase</fullName>
    </alternativeName>
</protein>
<feature type="binding site" evidence="7 8">
    <location>
        <position position="22"/>
    </location>
    <ligand>
        <name>S-adenosyl-L-methionine</name>
        <dbReference type="ChEBI" id="CHEBI:59789"/>
    </ligand>
</feature>
<dbReference type="PANTHER" id="PTHR11727:SF7">
    <property type="entry name" value="DIMETHYLADENOSINE TRANSFERASE-RELATED"/>
    <property type="match status" value="1"/>
</dbReference>
<dbReference type="InterPro" id="IPR023165">
    <property type="entry name" value="rRNA_Ade_diMease-like_C"/>
</dbReference>
<comment type="subcellular location">
    <subcellularLocation>
        <location evidence="7">Cytoplasm</location>
    </subcellularLocation>
</comment>
<dbReference type="Gene3D" id="1.10.8.100">
    <property type="entry name" value="Ribosomal RNA adenine dimethylase-like, domain 2"/>
    <property type="match status" value="1"/>
</dbReference>
<dbReference type="Proteomes" id="UP000886058">
    <property type="component" value="Unassembled WGS sequence"/>
</dbReference>
<dbReference type="InterPro" id="IPR001737">
    <property type="entry name" value="KsgA/Erm"/>
</dbReference>
<dbReference type="GO" id="GO:0052908">
    <property type="term" value="F:16S rRNA (adenine(1518)-N(6)/adenine(1519)-N(6))-dimethyltransferase activity"/>
    <property type="evidence" value="ECO:0007669"/>
    <property type="project" value="UniProtKB-EC"/>
</dbReference>
<evidence type="ECO:0000256" key="2">
    <source>
        <dbReference type="ARBA" id="ARBA00022552"/>
    </source>
</evidence>
<comment type="catalytic activity">
    <reaction evidence="7">
        <text>adenosine(1518)/adenosine(1519) in 16S rRNA + 4 S-adenosyl-L-methionine = N(6)-dimethyladenosine(1518)/N(6)-dimethyladenosine(1519) in 16S rRNA + 4 S-adenosyl-L-homocysteine + 4 H(+)</text>
        <dbReference type="Rhea" id="RHEA:19609"/>
        <dbReference type="Rhea" id="RHEA-COMP:10232"/>
        <dbReference type="Rhea" id="RHEA-COMP:10233"/>
        <dbReference type="ChEBI" id="CHEBI:15378"/>
        <dbReference type="ChEBI" id="CHEBI:57856"/>
        <dbReference type="ChEBI" id="CHEBI:59789"/>
        <dbReference type="ChEBI" id="CHEBI:74411"/>
        <dbReference type="ChEBI" id="CHEBI:74493"/>
        <dbReference type="EC" id="2.1.1.182"/>
    </reaction>
</comment>
<feature type="binding site" evidence="7 8">
    <location>
        <position position="47"/>
    </location>
    <ligand>
        <name>S-adenosyl-L-methionine</name>
        <dbReference type="ChEBI" id="CHEBI:59789"/>
    </ligand>
</feature>
<gene>
    <name evidence="7 10" type="primary">rsmA</name>
    <name evidence="7" type="synonym">ksgA</name>
    <name evidence="10" type="ORF">ENL07_00230</name>
</gene>
<keyword evidence="3 7" id="KW-0489">Methyltransferase</keyword>
<dbReference type="CDD" id="cd02440">
    <property type="entry name" value="AdoMet_MTases"/>
    <property type="match status" value="1"/>
</dbReference>
<dbReference type="PROSITE" id="PS51689">
    <property type="entry name" value="SAM_RNA_A_N6_MT"/>
    <property type="match status" value="1"/>
</dbReference>
<dbReference type="InterPro" id="IPR020596">
    <property type="entry name" value="rRNA_Ade_Mease_Trfase_CS"/>
</dbReference>
<keyword evidence="6 7" id="KW-0694">RNA-binding</keyword>
<feature type="binding site" evidence="7 8">
    <location>
        <position position="90"/>
    </location>
    <ligand>
        <name>S-adenosyl-L-methionine</name>
        <dbReference type="ChEBI" id="CHEBI:59789"/>
    </ligand>
</feature>
<comment type="similarity">
    <text evidence="7">Belongs to the class I-like SAM-binding methyltransferase superfamily. rRNA adenine N(6)-methyltransferase family. RsmA subfamily.</text>
</comment>
<comment type="function">
    <text evidence="7">Specifically dimethylates two adjacent adenosines (A1518 and A1519) in the loop of a conserved hairpin near the 3'-end of 16S rRNA in the 30S particle. May play a critical role in biogenesis of 30S subunits.</text>
</comment>
<evidence type="ECO:0000256" key="6">
    <source>
        <dbReference type="ARBA" id="ARBA00022884"/>
    </source>
</evidence>
<dbReference type="HAMAP" id="MF_00607">
    <property type="entry name" value="16SrRNA_methyltr_A"/>
    <property type="match status" value="1"/>
</dbReference>
<evidence type="ECO:0000259" key="9">
    <source>
        <dbReference type="SMART" id="SM00650"/>
    </source>
</evidence>
<organism evidence="10">
    <name type="scientific">Chlorobaculum parvum</name>
    <dbReference type="NCBI Taxonomy" id="274539"/>
    <lineage>
        <taxon>Bacteria</taxon>
        <taxon>Pseudomonadati</taxon>
        <taxon>Chlorobiota</taxon>
        <taxon>Chlorobiia</taxon>
        <taxon>Chlorobiales</taxon>
        <taxon>Chlorobiaceae</taxon>
        <taxon>Chlorobaculum</taxon>
    </lineage>
</organism>
<evidence type="ECO:0000256" key="4">
    <source>
        <dbReference type="ARBA" id="ARBA00022679"/>
    </source>
</evidence>
<dbReference type="Gene3D" id="3.40.50.150">
    <property type="entry name" value="Vaccinia Virus protein VP39"/>
    <property type="match status" value="1"/>
</dbReference>
<feature type="binding site" evidence="7 8">
    <location>
        <position position="110"/>
    </location>
    <ligand>
        <name>S-adenosyl-L-methionine</name>
        <dbReference type="ChEBI" id="CHEBI:59789"/>
    </ligand>
</feature>
<dbReference type="GO" id="GO:0005829">
    <property type="term" value="C:cytosol"/>
    <property type="evidence" value="ECO:0007669"/>
    <property type="project" value="TreeGrafter"/>
</dbReference>
<sequence length="274" mass="30978">MMKVEYKHTHIAAKKKLGQNFLLDKNIPRKIVRESGIKEDDLVLEIGPGFGALSTAILEVMPSFTAIEKDPELAKFNREEHQEINLIEGDFLKVPLEPLAGGGKLAVLGNIPYSITSPILFRLLDNRHLVASATLMMQHEVAQRIAAAPGTKEYGILAVQMQAFCDVKYLFKVGRAVFKPRPEVDSAVIRLVPKVQSPVEDSEGFRTFVRRAFRQRRKTLWNNLKEYYDTLEVPAETLKLRAEALMVEGLIELFEKLTPFDHVPNDPETRDGIE</sequence>
<reference evidence="10" key="1">
    <citation type="journal article" date="2020" name="mSystems">
        <title>Genome- and Community-Level Interaction Insights into Carbon Utilization and Element Cycling Functions of Hydrothermarchaeota in Hydrothermal Sediment.</title>
        <authorList>
            <person name="Zhou Z."/>
            <person name="Liu Y."/>
            <person name="Xu W."/>
            <person name="Pan J."/>
            <person name="Luo Z.H."/>
            <person name="Li M."/>
        </authorList>
    </citation>
    <scope>NUCLEOTIDE SEQUENCE [LARGE SCALE GENOMIC DNA]</scope>
    <source>
        <strain evidence="10">HyVt-633</strain>
    </source>
</reference>
<evidence type="ECO:0000256" key="5">
    <source>
        <dbReference type="ARBA" id="ARBA00022691"/>
    </source>
</evidence>